<feature type="domain" description="FlgD Tudor-like" evidence="8">
    <location>
        <begin position="89"/>
        <end position="258"/>
    </location>
</feature>
<name>A0ABS7ZLD8_9GAMM</name>
<dbReference type="Pfam" id="PF13860">
    <property type="entry name" value="FlgD_ig"/>
    <property type="match status" value="1"/>
</dbReference>
<dbReference type="InterPro" id="IPR025965">
    <property type="entry name" value="FlgD/Vpr_Ig-like"/>
</dbReference>
<dbReference type="Proteomes" id="UP000714380">
    <property type="component" value="Unassembled WGS sequence"/>
</dbReference>
<keyword evidence="3 5" id="KW-1005">Bacterial flagellum biogenesis</keyword>
<keyword evidence="10" id="KW-1185">Reference proteome</keyword>
<organism evidence="9 10">
    <name type="scientific">Thalassolituus marinus</name>
    <dbReference type="NCBI Taxonomy" id="671053"/>
    <lineage>
        <taxon>Bacteria</taxon>
        <taxon>Pseudomonadati</taxon>
        <taxon>Pseudomonadota</taxon>
        <taxon>Gammaproteobacteria</taxon>
        <taxon>Oceanospirillales</taxon>
        <taxon>Oceanospirillaceae</taxon>
        <taxon>Thalassolituus</taxon>
    </lineage>
</organism>
<gene>
    <name evidence="9" type="ORF">I9W95_02810</name>
</gene>
<keyword evidence="9" id="KW-0966">Cell projection</keyword>
<feature type="region of interest" description="Disordered" evidence="6">
    <location>
        <begin position="1"/>
        <end position="27"/>
    </location>
</feature>
<dbReference type="Pfam" id="PF03963">
    <property type="entry name" value="FlgD"/>
    <property type="match status" value="1"/>
</dbReference>
<feature type="domain" description="FlgD/Vpr Ig-like" evidence="7">
    <location>
        <begin position="119"/>
        <end position="162"/>
    </location>
</feature>
<evidence type="ECO:0000313" key="10">
    <source>
        <dbReference type="Proteomes" id="UP000714380"/>
    </source>
</evidence>
<evidence type="ECO:0000256" key="1">
    <source>
        <dbReference type="ARBA" id="ARBA00010577"/>
    </source>
</evidence>
<keyword evidence="9" id="KW-0282">Flagellum</keyword>
<evidence type="ECO:0000256" key="2">
    <source>
        <dbReference type="ARBA" id="ARBA00016013"/>
    </source>
</evidence>
<feature type="compositionally biased region" description="Polar residues" evidence="6">
    <location>
        <begin position="1"/>
        <end position="23"/>
    </location>
</feature>
<dbReference type="RefSeq" id="WP_225671628.1">
    <property type="nucleotide sequence ID" value="NZ_JAEDAH010000011.1"/>
</dbReference>
<comment type="caution">
    <text evidence="9">The sequence shown here is derived from an EMBL/GenBank/DDBJ whole genome shotgun (WGS) entry which is preliminary data.</text>
</comment>
<dbReference type="EMBL" id="JAEDAH010000011">
    <property type="protein sequence ID" value="MCA6062530.1"/>
    <property type="molecule type" value="Genomic_DNA"/>
</dbReference>
<dbReference type="InterPro" id="IPR025963">
    <property type="entry name" value="FLgD_Tudor"/>
</dbReference>
<keyword evidence="9" id="KW-0969">Cilium</keyword>
<dbReference type="InterPro" id="IPR005648">
    <property type="entry name" value="FlgD"/>
</dbReference>
<evidence type="ECO:0000256" key="3">
    <source>
        <dbReference type="ARBA" id="ARBA00022795"/>
    </source>
</evidence>
<comment type="similarity">
    <text evidence="1 5">Belongs to the FlgD family.</text>
</comment>
<sequence length="263" mass="28157">MAIDGISSNSEVLSQYQTNSSASETKDNELGRDAFLELMVAQLNNQNPLEPTDNQAFVAQLAQFSTVEGIGQLNTTAETMSSNFTSTSALQASSLVGQSVIVEGNDTGLLLNGGIVSGFADIPDSTSNMMLTIEDENGQLLEQFSLGTRSEGPMSVRWDGQNLMIDGEIQDIDLDSLNRQEFYTDDEGEVVLDDYGEPIRVPYPAGEYVFKLSGNVAGQSEDFGMQMSSRVDSVTMSAGGSVTLNLAGGQSASMDQIKQILDE</sequence>
<evidence type="ECO:0000256" key="4">
    <source>
        <dbReference type="ARBA" id="ARBA00024746"/>
    </source>
</evidence>
<evidence type="ECO:0000313" key="9">
    <source>
        <dbReference type="EMBL" id="MCA6062530.1"/>
    </source>
</evidence>
<dbReference type="Pfam" id="PF13861">
    <property type="entry name" value="FLgD_tudor"/>
    <property type="match status" value="1"/>
</dbReference>
<evidence type="ECO:0000259" key="7">
    <source>
        <dbReference type="Pfam" id="PF13860"/>
    </source>
</evidence>
<proteinExistence type="inferred from homology"/>
<evidence type="ECO:0000259" key="8">
    <source>
        <dbReference type="Pfam" id="PF13861"/>
    </source>
</evidence>
<comment type="function">
    <text evidence="4 5">Required for flagellar hook formation. May act as a scaffolding protein.</text>
</comment>
<evidence type="ECO:0000256" key="5">
    <source>
        <dbReference type="RuleBase" id="RU362076"/>
    </source>
</evidence>
<accession>A0ABS7ZLD8</accession>
<evidence type="ECO:0000256" key="6">
    <source>
        <dbReference type="SAM" id="MobiDB-lite"/>
    </source>
</evidence>
<dbReference type="Gene3D" id="2.30.30.910">
    <property type="match status" value="1"/>
</dbReference>
<protein>
    <recommendedName>
        <fullName evidence="2 5">Basal-body rod modification protein FlgD</fullName>
    </recommendedName>
</protein>
<dbReference type="Gene3D" id="2.60.40.4070">
    <property type="match status" value="1"/>
</dbReference>
<reference evidence="9 10" key="1">
    <citation type="submission" date="2020-12" db="EMBL/GenBank/DDBJ databases">
        <title>Novel Thalassolituus-related marine hydrocarbonoclastic bacteria mediated algae-derived hydrocarbons mineralization in twilight zone of the northern South China Sea.</title>
        <authorList>
            <person name="Dong C."/>
        </authorList>
    </citation>
    <scope>NUCLEOTIDE SEQUENCE [LARGE SCALE GENOMIC DNA]</scope>
    <source>
        <strain evidence="9 10">IMCC1826</strain>
    </source>
</reference>